<dbReference type="PANTHER" id="PTHR46796">
    <property type="entry name" value="HTH-TYPE TRANSCRIPTIONAL ACTIVATOR RHAS-RELATED"/>
    <property type="match status" value="1"/>
</dbReference>
<name>A0A7X5VCX4_9ACTN</name>
<evidence type="ECO:0000313" key="6">
    <source>
        <dbReference type="Proteomes" id="UP000555407"/>
    </source>
</evidence>
<comment type="caution">
    <text evidence="5">The sequence shown here is derived from an EMBL/GenBank/DDBJ whole genome shotgun (WGS) entry which is preliminary data.</text>
</comment>
<proteinExistence type="predicted"/>
<evidence type="ECO:0000259" key="4">
    <source>
        <dbReference type="PROSITE" id="PS01124"/>
    </source>
</evidence>
<dbReference type="Proteomes" id="UP000555407">
    <property type="component" value="Unassembled WGS sequence"/>
</dbReference>
<dbReference type="AlphaFoldDB" id="A0A7X5VCX4"/>
<evidence type="ECO:0000256" key="1">
    <source>
        <dbReference type="ARBA" id="ARBA00023015"/>
    </source>
</evidence>
<evidence type="ECO:0000256" key="2">
    <source>
        <dbReference type="ARBA" id="ARBA00023125"/>
    </source>
</evidence>
<protein>
    <submittedName>
        <fullName evidence="5">AraC-like DNA-binding protein</fullName>
    </submittedName>
</protein>
<dbReference type="InterPro" id="IPR046532">
    <property type="entry name" value="DUF6597"/>
</dbReference>
<accession>A0A7X5VCX4</accession>
<dbReference type="RefSeq" id="WP_167209945.1">
    <property type="nucleotide sequence ID" value="NZ_JAASRO010000001.1"/>
</dbReference>
<dbReference type="PROSITE" id="PS01124">
    <property type="entry name" value="HTH_ARAC_FAMILY_2"/>
    <property type="match status" value="1"/>
</dbReference>
<dbReference type="InterPro" id="IPR050204">
    <property type="entry name" value="AraC_XylS_family_regulators"/>
</dbReference>
<organism evidence="5 6">
    <name type="scientific">Kribbella shirazensis</name>
    <dbReference type="NCBI Taxonomy" id="1105143"/>
    <lineage>
        <taxon>Bacteria</taxon>
        <taxon>Bacillati</taxon>
        <taxon>Actinomycetota</taxon>
        <taxon>Actinomycetes</taxon>
        <taxon>Propionibacteriales</taxon>
        <taxon>Kribbellaceae</taxon>
        <taxon>Kribbella</taxon>
    </lineage>
</organism>
<reference evidence="5 6" key="1">
    <citation type="submission" date="2020-03" db="EMBL/GenBank/DDBJ databases">
        <title>Sequencing the genomes of 1000 actinobacteria strains.</title>
        <authorList>
            <person name="Klenk H.-P."/>
        </authorList>
    </citation>
    <scope>NUCLEOTIDE SEQUENCE [LARGE SCALE GENOMIC DNA]</scope>
    <source>
        <strain evidence="5 6">DSM 45490</strain>
    </source>
</reference>
<keyword evidence="3" id="KW-0804">Transcription</keyword>
<gene>
    <name evidence="5" type="ORF">BJY22_004574</name>
</gene>
<keyword evidence="6" id="KW-1185">Reference proteome</keyword>
<dbReference type="Pfam" id="PF12833">
    <property type="entry name" value="HTH_18"/>
    <property type="match status" value="1"/>
</dbReference>
<feature type="domain" description="HTH araC/xylS-type" evidence="4">
    <location>
        <begin position="137"/>
        <end position="238"/>
    </location>
</feature>
<dbReference type="SMART" id="SM00342">
    <property type="entry name" value="HTH_ARAC"/>
    <property type="match status" value="1"/>
</dbReference>
<keyword evidence="1" id="KW-0805">Transcription regulation</keyword>
<evidence type="ECO:0000313" key="5">
    <source>
        <dbReference type="EMBL" id="NIK58857.1"/>
    </source>
</evidence>
<dbReference type="GO" id="GO:0003700">
    <property type="term" value="F:DNA-binding transcription factor activity"/>
    <property type="evidence" value="ECO:0007669"/>
    <property type="project" value="InterPro"/>
</dbReference>
<evidence type="ECO:0000256" key="3">
    <source>
        <dbReference type="ARBA" id="ARBA00023163"/>
    </source>
</evidence>
<dbReference type="GO" id="GO:0043565">
    <property type="term" value="F:sequence-specific DNA binding"/>
    <property type="evidence" value="ECO:0007669"/>
    <property type="project" value="InterPro"/>
</dbReference>
<sequence>MTDQQYDESAPVPALAGLVRTVWIQRTASEPYPQRDLPTGGVELHCPVGGVPRVIGPLTRAQPQVIPPRTTIVGVRFMPGVGTPLLGVPADQLVDCAVELWGSAADAIGSAVADAVSPQAALLAVQWYLAGRRLRPDPVVAELVRRLMPWERTGIATVADELALSESQLRRRCLTATGVSPKALQRTLRFQGYLALAQAGFGNGLAELAAETGYADHAHLTRECVRLTGVTPRELLGDKADRCDCGHDHSASYRPFLAGWYDARFVQARRGGAALASVYGADRG</sequence>
<dbReference type="InterPro" id="IPR018060">
    <property type="entry name" value="HTH_AraC"/>
</dbReference>
<dbReference type="Pfam" id="PF20240">
    <property type="entry name" value="DUF6597"/>
    <property type="match status" value="1"/>
</dbReference>
<dbReference type="EMBL" id="JAASRO010000001">
    <property type="protein sequence ID" value="NIK58857.1"/>
    <property type="molecule type" value="Genomic_DNA"/>
</dbReference>
<dbReference type="Gene3D" id="1.10.10.60">
    <property type="entry name" value="Homeodomain-like"/>
    <property type="match status" value="1"/>
</dbReference>
<keyword evidence="2 5" id="KW-0238">DNA-binding</keyword>
<dbReference type="PANTHER" id="PTHR46796:SF15">
    <property type="entry name" value="BLL1074 PROTEIN"/>
    <property type="match status" value="1"/>
</dbReference>